<feature type="transmembrane region" description="Helical" evidence="2">
    <location>
        <begin position="71"/>
        <end position="91"/>
    </location>
</feature>
<feature type="chain" id="PRO_5019843285" description="Flagellar biosynthesis protein FliO" evidence="3">
    <location>
        <begin position="36"/>
        <end position="180"/>
    </location>
</feature>
<feature type="region of interest" description="Disordered" evidence="1">
    <location>
        <begin position="160"/>
        <end position="180"/>
    </location>
</feature>
<evidence type="ECO:0008006" key="6">
    <source>
        <dbReference type="Google" id="ProtNLM"/>
    </source>
</evidence>
<dbReference type="EMBL" id="RBZV01000004">
    <property type="protein sequence ID" value="RKP48425.1"/>
    <property type="molecule type" value="Genomic_DNA"/>
</dbReference>
<dbReference type="AlphaFoldDB" id="A0A494XCD9"/>
<name>A0A494XCD9_9BURK</name>
<keyword evidence="2" id="KW-0472">Membrane</keyword>
<evidence type="ECO:0000256" key="1">
    <source>
        <dbReference type="SAM" id="MobiDB-lite"/>
    </source>
</evidence>
<feature type="signal peptide" evidence="3">
    <location>
        <begin position="1"/>
        <end position="35"/>
    </location>
</feature>
<protein>
    <recommendedName>
        <fullName evidence="6">Flagellar biosynthesis protein FliO</fullName>
    </recommendedName>
</protein>
<keyword evidence="5" id="KW-1185">Reference proteome</keyword>
<organism evidence="4 5">
    <name type="scientific">Trinickia fusca</name>
    <dbReference type="NCBI Taxonomy" id="2419777"/>
    <lineage>
        <taxon>Bacteria</taxon>
        <taxon>Pseudomonadati</taxon>
        <taxon>Pseudomonadota</taxon>
        <taxon>Betaproteobacteria</taxon>
        <taxon>Burkholderiales</taxon>
        <taxon>Burkholderiaceae</taxon>
        <taxon>Trinickia</taxon>
    </lineage>
</organism>
<evidence type="ECO:0000313" key="5">
    <source>
        <dbReference type="Proteomes" id="UP000280434"/>
    </source>
</evidence>
<sequence>MIERFHRAWRRASATCALACCLAGSGSLLPSTAWAQAASASASASASDGTVHLPASLPLVRRGDSPLTGGGAHWAALVTLAALALAATFAVRLRRRASGQGASALARLPFGLGGAPTDASARLVQSVRLTPKATMHVVQWDRREWLIACTDQTVSVLGERTGGTSAAGHVSGGAAPTEAS</sequence>
<keyword evidence="2" id="KW-0812">Transmembrane</keyword>
<keyword evidence="3" id="KW-0732">Signal</keyword>
<accession>A0A494XCD9</accession>
<proteinExistence type="predicted"/>
<evidence type="ECO:0000313" key="4">
    <source>
        <dbReference type="EMBL" id="RKP48425.1"/>
    </source>
</evidence>
<reference evidence="4 5" key="1">
    <citation type="submission" date="2018-10" db="EMBL/GenBank/DDBJ databases">
        <title>Paraburkholderia sp. 7MK8-2, isolated from soil.</title>
        <authorList>
            <person name="Gao Z.-H."/>
            <person name="Qiu L.-H."/>
        </authorList>
    </citation>
    <scope>NUCLEOTIDE SEQUENCE [LARGE SCALE GENOMIC DNA]</scope>
    <source>
        <strain evidence="4 5">7MK8-2</strain>
    </source>
</reference>
<dbReference type="Proteomes" id="UP000280434">
    <property type="component" value="Unassembled WGS sequence"/>
</dbReference>
<gene>
    <name evidence="4" type="ORF">D7S89_14055</name>
</gene>
<keyword evidence="2" id="KW-1133">Transmembrane helix</keyword>
<evidence type="ECO:0000256" key="3">
    <source>
        <dbReference type="SAM" id="SignalP"/>
    </source>
</evidence>
<dbReference type="OrthoDB" id="8857214at2"/>
<evidence type="ECO:0000256" key="2">
    <source>
        <dbReference type="SAM" id="Phobius"/>
    </source>
</evidence>
<dbReference type="RefSeq" id="WP_121278274.1">
    <property type="nucleotide sequence ID" value="NZ_RBZV01000004.1"/>
</dbReference>
<comment type="caution">
    <text evidence="4">The sequence shown here is derived from an EMBL/GenBank/DDBJ whole genome shotgun (WGS) entry which is preliminary data.</text>
</comment>